<gene>
    <name evidence="2" type="ORF">F6X53_15795</name>
</gene>
<evidence type="ECO:0000313" key="3">
    <source>
        <dbReference type="Proteomes" id="UP000474159"/>
    </source>
</evidence>
<keyword evidence="1" id="KW-0812">Transmembrane</keyword>
<proteinExistence type="predicted"/>
<dbReference type="InterPro" id="IPR008526">
    <property type="entry name" value="YedI"/>
</dbReference>
<feature type="transmembrane region" description="Helical" evidence="1">
    <location>
        <begin position="177"/>
        <end position="197"/>
    </location>
</feature>
<sequence length="335" mass="33711">MSIGLIALLDDVAALAKMAAASLDDVAGQAARAGAKAAGVVIDDAAVTPRYVVGFAAERELPIVGRIAVGSLRNKLLFLLPGALALGALAPWAITPLLMLGGAYLCYEGTEKVYEALVPHQAHAQAASGAAGAGNDRALEDRRVASAIKTDFILSAEIMAITLAAVPEGGFWTKATVLAVVAIGITVAVYGGVALIVKADDAGVAMARSTAPAALGSLIRGFGRALVKGMPAFLKLLAVVGTAAMIWVGGGILVHGLETYGMPWLGHAIHDAGAWANGTWASGALTPAGGLVAWLVTAAGSGLVGLVVGGLLIPVTSYLLVPAWKGVSQLRMKAA</sequence>
<comment type="caution">
    <text evidence="2">The sequence shown here is derived from an EMBL/GenBank/DDBJ whole genome shotgun (WGS) entry which is preliminary data.</text>
</comment>
<dbReference type="RefSeq" id="WP_151001156.1">
    <property type="nucleotide sequence ID" value="NZ_BPQY01000003.1"/>
</dbReference>
<dbReference type="PANTHER" id="PTHR30503:SF3">
    <property type="entry name" value="INNER MEMBRANE PROTEIN YEDI"/>
    <property type="match status" value="1"/>
</dbReference>
<reference evidence="2 3" key="1">
    <citation type="submission" date="2019-09" db="EMBL/GenBank/DDBJ databases">
        <title>YIM 48816 draft genome.</title>
        <authorList>
            <person name="Jiang L."/>
        </authorList>
    </citation>
    <scope>NUCLEOTIDE SEQUENCE [LARGE SCALE GENOMIC DNA]</scope>
    <source>
        <strain evidence="2 3">YIM 48816</strain>
    </source>
</reference>
<evidence type="ECO:0000256" key="1">
    <source>
        <dbReference type="SAM" id="Phobius"/>
    </source>
</evidence>
<evidence type="ECO:0000313" key="2">
    <source>
        <dbReference type="EMBL" id="KAB1078216.1"/>
    </source>
</evidence>
<name>A0A6L3T4M7_9HYPH</name>
<feature type="transmembrane region" description="Helical" evidence="1">
    <location>
        <begin position="291"/>
        <end position="321"/>
    </location>
</feature>
<accession>A0A6L3T4M7</accession>
<dbReference type="Proteomes" id="UP000474159">
    <property type="component" value="Unassembled WGS sequence"/>
</dbReference>
<dbReference type="PANTHER" id="PTHR30503">
    <property type="entry name" value="INNER MEMBRANE PROTEIN YEDI"/>
    <property type="match status" value="1"/>
</dbReference>
<dbReference type="Pfam" id="PF05661">
    <property type="entry name" value="DUF808"/>
    <property type="match status" value="1"/>
</dbReference>
<dbReference type="PIRSF" id="PIRSF016660">
    <property type="entry name" value="YedI"/>
    <property type="match status" value="1"/>
</dbReference>
<organism evidence="2 3">
    <name type="scientific">Methylobacterium soli</name>
    <dbReference type="NCBI Taxonomy" id="553447"/>
    <lineage>
        <taxon>Bacteria</taxon>
        <taxon>Pseudomonadati</taxon>
        <taxon>Pseudomonadota</taxon>
        <taxon>Alphaproteobacteria</taxon>
        <taxon>Hyphomicrobiales</taxon>
        <taxon>Methylobacteriaceae</taxon>
        <taxon>Methylobacterium</taxon>
    </lineage>
</organism>
<keyword evidence="1" id="KW-1133">Transmembrane helix</keyword>
<feature type="transmembrane region" description="Helical" evidence="1">
    <location>
        <begin position="232"/>
        <end position="254"/>
    </location>
</feature>
<dbReference type="GO" id="GO:0005886">
    <property type="term" value="C:plasma membrane"/>
    <property type="evidence" value="ECO:0007669"/>
    <property type="project" value="TreeGrafter"/>
</dbReference>
<protein>
    <submittedName>
        <fullName evidence="2">DUF808 domain-containing protein</fullName>
    </submittedName>
</protein>
<dbReference type="OrthoDB" id="9814178at2"/>
<keyword evidence="1" id="KW-0472">Membrane</keyword>
<keyword evidence="3" id="KW-1185">Reference proteome</keyword>
<feature type="transmembrane region" description="Helical" evidence="1">
    <location>
        <begin position="76"/>
        <end position="94"/>
    </location>
</feature>
<dbReference type="EMBL" id="VZZK01000015">
    <property type="protein sequence ID" value="KAB1078216.1"/>
    <property type="molecule type" value="Genomic_DNA"/>
</dbReference>
<dbReference type="AlphaFoldDB" id="A0A6L3T4M7"/>